<reference evidence="2" key="1">
    <citation type="journal article" date="2020" name="G3 (Bethesda)">
        <title>High-Quality Assemblies for Three Invasive Social Wasps from the &lt;i&gt;Vespula&lt;/i&gt; Genus.</title>
        <authorList>
            <person name="Harrop T.W.R."/>
            <person name="Guhlin J."/>
            <person name="McLaughlin G.M."/>
            <person name="Permina E."/>
            <person name="Stockwell P."/>
            <person name="Gilligan J."/>
            <person name="Le Lec M.F."/>
            <person name="Gruber M.A.M."/>
            <person name="Quinn O."/>
            <person name="Lovegrove M."/>
            <person name="Duncan E.J."/>
            <person name="Remnant E.J."/>
            <person name="Van Eeckhoven J."/>
            <person name="Graham B."/>
            <person name="Knapp R.A."/>
            <person name="Langford K.W."/>
            <person name="Kronenberg Z."/>
            <person name="Press M.O."/>
            <person name="Eacker S.M."/>
            <person name="Wilson-Rankin E.E."/>
            <person name="Purcell J."/>
            <person name="Lester P.J."/>
            <person name="Dearden P.K."/>
        </authorList>
    </citation>
    <scope>NUCLEOTIDE SEQUENCE</scope>
    <source>
        <strain evidence="2">Volc-1</strain>
    </source>
</reference>
<organism evidence="2 3">
    <name type="scientific">Vespula pensylvanica</name>
    <name type="common">Western yellow jacket</name>
    <name type="synonym">Wasp</name>
    <dbReference type="NCBI Taxonomy" id="30213"/>
    <lineage>
        <taxon>Eukaryota</taxon>
        <taxon>Metazoa</taxon>
        <taxon>Ecdysozoa</taxon>
        <taxon>Arthropoda</taxon>
        <taxon>Hexapoda</taxon>
        <taxon>Insecta</taxon>
        <taxon>Pterygota</taxon>
        <taxon>Neoptera</taxon>
        <taxon>Endopterygota</taxon>
        <taxon>Hymenoptera</taxon>
        <taxon>Apocrita</taxon>
        <taxon>Aculeata</taxon>
        <taxon>Vespoidea</taxon>
        <taxon>Vespidae</taxon>
        <taxon>Vespinae</taxon>
        <taxon>Vespula</taxon>
    </lineage>
</organism>
<feature type="compositionally biased region" description="Polar residues" evidence="1">
    <location>
        <begin position="30"/>
        <end position="42"/>
    </location>
</feature>
<keyword evidence="3" id="KW-1185">Reference proteome</keyword>
<name>A0A834P5B0_VESPE</name>
<proteinExistence type="predicted"/>
<gene>
    <name evidence="2" type="ORF">H0235_005796</name>
</gene>
<dbReference type="Proteomes" id="UP000600918">
    <property type="component" value="Unassembled WGS sequence"/>
</dbReference>
<dbReference type="AlphaFoldDB" id="A0A834P5B0"/>
<protein>
    <submittedName>
        <fullName evidence="2">Uncharacterized protein</fullName>
    </submittedName>
</protein>
<evidence type="ECO:0000313" key="2">
    <source>
        <dbReference type="EMBL" id="KAF7429398.1"/>
    </source>
</evidence>
<comment type="caution">
    <text evidence="2">The sequence shown here is derived from an EMBL/GenBank/DDBJ whole genome shotgun (WGS) entry which is preliminary data.</text>
</comment>
<evidence type="ECO:0000256" key="1">
    <source>
        <dbReference type="SAM" id="MobiDB-lite"/>
    </source>
</evidence>
<evidence type="ECO:0000313" key="3">
    <source>
        <dbReference type="Proteomes" id="UP000600918"/>
    </source>
</evidence>
<accession>A0A834P5B0</accession>
<feature type="region of interest" description="Disordered" evidence="1">
    <location>
        <begin position="26"/>
        <end position="45"/>
    </location>
</feature>
<sequence>MWDHLQSPLVARFHCWPATISLAEPRANSKAGSTGRDSSASSGHRAYLETRKLATHPRVRPNVFCGFRLERDASNYSLCTISRGLTFNAFQPLGPFASCETPSKAHARTRRSKILLIHCAEPAAAAVGDGGGGGGGGGSSAWITQRRLLESPKESLIRGEYTAYAAAISRGAFNFVTHSTALSRKYIRHLKPALSARGALIRLTASCSEMLLLV</sequence>
<dbReference type="EMBL" id="JACSDY010000004">
    <property type="protein sequence ID" value="KAF7429398.1"/>
    <property type="molecule type" value="Genomic_DNA"/>
</dbReference>